<evidence type="ECO:0000313" key="3">
    <source>
        <dbReference type="EMBL" id="PMD38718.1"/>
    </source>
</evidence>
<organism evidence="3 4">
    <name type="scientific">Hyaloscypha variabilis (strain UAMH 11265 / GT02V1 / F)</name>
    <name type="common">Meliniomyces variabilis</name>
    <dbReference type="NCBI Taxonomy" id="1149755"/>
    <lineage>
        <taxon>Eukaryota</taxon>
        <taxon>Fungi</taxon>
        <taxon>Dikarya</taxon>
        <taxon>Ascomycota</taxon>
        <taxon>Pezizomycotina</taxon>
        <taxon>Leotiomycetes</taxon>
        <taxon>Helotiales</taxon>
        <taxon>Hyaloscyphaceae</taxon>
        <taxon>Hyaloscypha</taxon>
        <taxon>Hyaloscypha variabilis</taxon>
    </lineage>
</organism>
<sequence length="695" mass="72197">MKAKFVFLLVAALVALHFTSASPTNLRLRRSNSLTNCLEGADCKEAIVVPSSSELSQIDTCETLEASKTSTDTSSHTSTNAAQITAPTAPVVQGCNYDNCLRQAIQSEVVVVPFCNSYTTAAQTSTAGYPAYISMCNNQPSSISSACTCLNSAQTPTQSSTAAQSQTSSIQSQITTAYPTTIQSQTASETHTSTNAGVATTESSSHHGGHLTTVVIWTTRLTTITGGGAHSSSPTETTDTSCTTTSSETSSPISIAPSSTNTQSTLSTSVKKSPHSTSYYSTTTRTTLVTVFHLQVRRQSILPLSSSTPVVKSSTIAASVTSSTTSSATPVSTTWVTFPPSEGIKVCAASQDCVNGASIYSQCVRDEVNGNQTLAWNCLCKTNAEWQSTVLNCAACVAKNLPSVVNGVPASDLVLVLNQTMNLFCSETAPVVLASSVSGLAHTGLYLTDLWESPIDFFNLTLLAAPAPPFATASSSSSSIVHTGTSTILSSVTVVPVRASTTSTTSTSATSASATSTPSTWITLPASDAMKQCQGMKSPSPSTSISANTISADTCQPAAQVFNGCTLIQLNLTNQDPIFDCFCTIQKALWQSTLSACATCVAAALPVNNPATGPYQASHLVADTELTRSIYCNQTDASVASTALAGLGAVGNVLTTKFELPIDFFGMTLLTAPIAPITKRDDGMLPSALLEDFQT</sequence>
<feature type="compositionally biased region" description="Polar residues" evidence="1">
    <location>
        <begin position="181"/>
        <end position="203"/>
    </location>
</feature>
<feature type="compositionally biased region" description="Low complexity" evidence="1">
    <location>
        <begin position="231"/>
        <end position="269"/>
    </location>
</feature>
<feature type="chain" id="PRO_5014382725" description="Extracellular membrane protein CFEM domain-containing protein" evidence="2">
    <location>
        <begin position="22"/>
        <end position="695"/>
    </location>
</feature>
<evidence type="ECO:0000313" key="4">
    <source>
        <dbReference type="Proteomes" id="UP000235786"/>
    </source>
</evidence>
<evidence type="ECO:0008006" key="5">
    <source>
        <dbReference type="Google" id="ProtNLM"/>
    </source>
</evidence>
<protein>
    <recommendedName>
        <fullName evidence="5">Extracellular membrane protein CFEM domain-containing protein</fullName>
    </recommendedName>
</protein>
<keyword evidence="2" id="KW-0732">Signal</keyword>
<evidence type="ECO:0000256" key="1">
    <source>
        <dbReference type="SAM" id="MobiDB-lite"/>
    </source>
</evidence>
<keyword evidence="4" id="KW-1185">Reference proteome</keyword>
<reference evidence="3 4" key="1">
    <citation type="submission" date="2016-04" db="EMBL/GenBank/DDBJ databases">
        <title>A degradative enzymes factory behind the ericoid mycorrhizal symbiosis.</title>
        <authorList>
            <consortium name="DOE Joint Genome Institute"/>
            <person name="Martino E."/>
            <person name="Morin E."/>
            <person name="Grelet G."/>
            <person name="Kuo A."/>
            <person name="Kohler A."/>
            <person name="Daghino S."/>
            <person name="Barry K."/>
            <person name="Choi C."/>
            <person name="Cichocki N."/>
            <person name="Clum A."/>
            <person name="Copeland A."/>
            <person name="Hainaut M."/>
            <person name="Haridas S."/>
            <person name="Labutti K."/>
            <person name="Lindquist E."/>
            <person name="Lipzen A."/>
            <person name="Khouja H.-R."/>
            <person name="Murat C."/>
            <person name="Ohm R."/>
            <person name="Olson A."/>
            <person name="Spatafora J."/>
            <person name="Veneault-Fourrey C."/>
            <person name="Henrissat B."/>
            <person name="Grigoriev I."/>
            <person name="Martin F."/>
            <person name="Perotto S."/>
        </authorList>
    </citation>
    <scope>NUCLEOTIDE SEQUENCE [LARGE SCALE GENOMIC DNA]</scope>
    <source>
        <strain evidence="3 4">F</strain>
    </source>
</reference>
<feature type="signal peptide" evidence="2">
    <location>
        <begin position="1"/>
        <end position="21"/>
    </location>
</feature>
<accession>A0A2J6RJN5</accession>
<feature type="region of interest" description="Disordered" evidence="1">
    <location>
        <begin position="181"/>
        <end position="209"/>
    </location>
</feature>
<dbReference type="OrthoDB" id="3565444at2759"/>
<dbReference type="EMBL" id="KZ613947">
    <property type="protein sequence ID" value="PMD38718.1"/>
    <property type="molecule type" value="Genomic_DNA"/>
</dbReference>
<dbReference type="AlphaFoldDB" id="A0A2J6RJN5"/>
<evidence type="ECO:0000256" key="2">
    <source>
        <dbReference type="SAM" id="SignalP"/>
    </source>
</evidence>
<gene>
    <name evidence="3" type="ORF">L207DRAFT_634723</name>
</gene>
<name>A0A2J6RJN5_HYAVF</name>
<feature type="region of interest" description="Disordered" evidence="1">
    <location>
        <begin position="225"/>
        <end position="277"/>
    </location>
</feature>
<dbReference type="Proteomes" id="UP000235786">
    <property type="component" value="Unassembled WGS sequence"/>
</dbReference>
<proteinExistence type="predicted"/>